<accession>X0Z256</accession>
<dbReference type="AlphaFoldDB" id="X0Z256"/>
<organism evidence="1">
    <name type="scientific">marine sediment metagenome</name>
    <dbReference type="NCBI Taxonomy" id="412755"/>
    <lineage>
        <taxon>unclassified sequences</taxon>
        <taxon>metagenomes</taxon>
        <taxon>ecological metagenomes</taxon>
    </lineage>
</organism>
<name>X0Z256_9ZZZZ</name>
<dbReference type="EMBL" id="BARS01055074">
    <property type="protein sequence ID" value="GAG42721.1"/>
    <property type="molecule type" value="Genomic_DNA"/>
</dbReference>
<proteinExistence type="predicted"/>
<evidence type="ECO:0008006" key="2">
    <source>
        <dbReference type="Google" id="ProtNLM"/>
    </source>
</evidence>
<gene>
    <name evidence="1" type="ORF">S01H1_81391</name>
</gene>
<protein>
    <recommendedName>
        <fullName evidence="2">Amidohydrolase-related domain-containing protein</fullName>
    </recommendedName>
</protein>
<reference evidence="1" key="1">
    <citation type="journal article" date="2014" name="Front. Microbiol.">
        <title>High frequency of phylogenetically diverse reductive dehalogenase-homologous genes in deep subseafloor sedimentary metagenomes.</title>
        <authorList>
            <person name="Kawai M."/>
            <person name="Futagami T."/>
            <person name="Toyoda A."/>
            <person name="Takaki Y."/>
            <person name="Nishi S."/>
            <person name="Hori S."/>
            <person name="Arai W."/>
            <person name="Tsubouchi T."/>
            <person name="Morono Y."/>
            <person name="Uchiyama I."/>
            <person name="Ito T."/>
            <person name="Fujiyama A."/>
            <person name="Inagaki F."/>
            <person name="Takami H."/>
        </authorList>
    </citation>
    <scope>NUCLEOTIDE SEQUENCE</scope>
    <source>
        <strain evidence="1">Expedition CK06-06</strain>
    </source>
</reference>
<sequence>TNGLGLRRCKEEFMALPIRDETKRMVLRENAIQFLKLE</sequence>
<feature type="non-terminal residue" evidence="1">
    <location>
        <position position="1"/>
    </location>
</feature>
<evidence type="ECO:0000313" key="1">
    <source>
        <dbReference type="EMBL" id="GAG42721.1"/>
    </source>
</evidence>
<comment type="caution">
    <text evidence="1">The sequence shown here is derived from an EMBL/GenBank/DDBJ whole genome shotgun (WGS) entry which is preliminary data.</text>
</comment>